<keyword evidence="1" id="KW-1133">Transmembrane helix</keyword>
<organism evidence="2 3">
    <name type="scientific">Robertmurraya kyonggiensis</name>
    <dbReference type="NCBI Taxonomy" id="1037680"/>
    <lineage>
        <taxon>Bacteria</taxon>
        <taxon>Bacillati</taxon>
        <taxon>Bacillota</taxon>
        <taxon>Bacilli</taxon>
        <taxon>Bacillales</taxon>
        <taxon>Bacillaceae</taxon>
        <taxon>Robertmurraya</taxon>
    </lineage>
</organism>
<proteinExistence type="predicted"/>
<accession>A0A4U1CYF1</accession>
<feature type="transmembrane region" description="Helical" evidence="1">
    <location>
        <begin position="12"/>
        <end position="32"/>
    </location>
</feature>
<dbReference type="InterPro" id="IPR007462">
    <property type="entry name" value="COV1-like"/>
</dbReference>
<feature type="transmembrane region" description="Helical" evidence="1">
    <location>
        <begin position="52"/>
        <end position="72"/>
    </location>
</feature>
<evidence type="ECO:0000313" key="3">
    <source>
        <dbReference type="Proteomes" id="UP000307756"/>
    </source>
</evidence>
<dbReference type="RefSeq" id="WP_136833394.1">
    <property type="nucleotide sequence ID" value="NZ_SWBM01000007.1"/>
</dbReference>
<protein>
    <submittedName>
        <fullName evidence="2">DUF502 domain-containing protein</fullName>
    </submittedName>
</protein>
<gene>
    <name evidence="2" type="ORF">FA727_20675</name>
</gene>
<dbReference type="EMBL" id="SWBM01000007">
    <property type="protein sequence ID" value="TKC14922.1"/>
    <property type="molecule type" value="Genomic_DNA"/>
</dbReference>
<evidence type="ECO:0000256" key="1">
    <source>
        <dbReference type="SAM" id="Phobius"/>
    </source>
</evidence>
<evidence type="ECO:0000313" key="2">
    <source>
        <dbReference type="EMBL" id="TKC14922.1"/>
    </source>
</evidence>
<sequence>MKHILRNFVNGILTIVPIILVIFVVYKTFMFLDGVLGSFLKPYLKEDYIPGIGLLFTIVVITILGWMSTKFFTGTIVRLLDRLLENIPIIKSIYSVIKDTINSFFGEKKSFSKVALVTVPGTEAKAIGFITSEDVESLHSPLKDYVAVYVQQSFQIAGFTFLIPKDQVEVIDVKPEDAMKFVLSGGMTSKKNAVKENNF</sequence>
<keyword evidence="3" id="KW-1185">Reference proteome</keyword>
<dbReference type="Proteomes" id="UP000307756">
    <property type="component" value="Unassembled WGS sequence"/>
</dbReference>
<dbReference type="PANTHER" id="PTHR31876">
    <property type="entry name" value="COV-LIKE PROTEIN 1"/>
    <property type="match status" value="1"/>
</dbReference>
<dbReference type="OrthoDB" id="9789516at2"/>
<reference evidence="2 3" key="1">
    <citation type="journal article" date="2011" name="J. Microbiol.">
        <title>Bacillus kyonggiensis sp. nov., isolated from soil of a lettuce field.</title>
        <authorList>
            <person name="Dong K."/>
            <person name="Lee S."/>
        </authorList>
    </citation>
    <scope>NUCLEOTIDE SEQUENCE [LARGE SCALE GENOMIC DNA]</scope>
    <source>
        <strain evidence="2 3">NB22</strain>
    </source>
</reference>
<name>A0A4U1CYF1_9BACI</name>
<comment type="caution">
    <text evidence="2">The sequence shown here is derived from an EMBL/GenBank/DDBJ whole genome shotgun (WGS) entry which is preliminary data.</text>
</comment>
<keyword evidence="1" id="KW-0472">Membrane</keyword>
<dbReference type="PANTHER" id="PTHR31876:SF26">
    <property type="entry name" value="PROTEIN LIKE COV 2"/>
    <property type="match status" value="1"/>
</dbReference>
<keyword evidence="1" id="KW-0812">Transmembrane</keyword>
<dbReference type="AlphaFoldDB" id="A0A4U1CYF1"/>
<dbReference type="Pfam" id="PF04367">
    <property type="entry name" value="DUF502"/>
    <property type="match status" value="1"/>
</dbReference>